<evidence type="ECO:0000256" key="7">
    <source>
        <dbReference type="ARBA" id="ARBA00038298"/>
    </source>
</evidence>
<dbReference type="STRING" id="5888.A0CLP2"/>
<feature type="domain" description="Palmitoyltransferase DHHC" evidence="9">
    <location>
        <begin position="314"/>
        <end position="378"/>
    </location>
</feature>
<keyword evidence="6 8" id="KW-0012">Acyltransferase</keyword>
<reference evidence="10 11" key="1">
    <citation type="journal article" date="2006" name="Nature">
        <title>Global trends of whole-genome duplications revealed by the ciliate Paramecium tetraurelia.</title>
        <authorList>
            <consortium name="Genoscope"/>
            <person name="Aury J.-M."/>
            <person name="Jaillon O."/>
            <person name="Duret L."/>
            <person name="Noel B."/>
            <person name="Jubin C."/>
            <person name="Porcel B.M."/>
            <person name="Segurens B."/>
            <person name="Daubin V."/>
            <person name="Anthouard V."/>
            <person name="Aiach N."/>
            <person name="Arnaiz O."/>
            <person name="Billaut A."/>
            <person name="Beisson J."/>
            <person name="Blanc I."/>
            <person name="Bouhouche K."/>
            <person name="Camara F."/>
            <person name="Duharcourt S."/>
            <person name="Guigo R."/>
            <person name="Gogendeau D."/>
            <person name="Katinka M."/>
            <person name="Keller A.-M."/>
            <person name="Kissmehl R."/>
            <person name="Klotz C."/>
            <person name="Koll F."/>
            <person name="Le Moue A."/>
            <person name="Lepere C."/>
            <person name="Malinsky S."/>
            <person name="Nowacki M."/>
            <person name="Nowak J.K."/>
            <person name="Plattner H."/>
            <person name="Poulain J."/>
            <person name="Ruiz F."/>
            <person name="Serrano V."/>
            <person name="Zagulski M."/>
            <person name="Dessen P."/>
            <person name="Betermier M."/>
            <person name="Weissenbach J."/>
            <person name="Scarpelli C."/>
            <person name="Schachter V."/>
            <person name="Sperling L."/>
            <person name="Meyer E."/>
            <person name="Cohen J."/>
            <person name="Wincker P."/>
        </authorList>
    </citation>
    <scope>NUCLEOTIDE SEQUENCE [LARGE SCALE GENOMIC DNA]</scope>
    <source>
        <strain evidence="10 11">Stock d4-2</strain>
    </source>
</reference>
<keyword evidence="3 8" id="KW-0812">Transmembrane</keyword>
<dbReference type="HOGENOM" id="CLU_730501_0_0_1"/>
<dbReference type="Pfam" id="PF01529">
    <property type="entry name" value="DHHC"/>
    <property type="match status" value="1"/>
</dbReference>
<dbReference type="GO" id="GO:0005794">
    <property type="term" value="C:Golgi apparatus"/>
    <property type="evidence" value="ECO:0000318"/>
    <property type="project" value="GO_Central"/>
</dbReference>
<dbReference type="OrthoDB" id="406084at2759"/>
<comment type="similarity">
    <text evidence="7">Belongs to the DHHC palmitoyltransferase family. PFA5 subfamily.</text>
</comment>
<dbReference type="KEGG" id="ptm:GSPATT00008258001"/>
<evidence type="ECO:0000259" key="9">
    <source>
        <dbReference type="Pfam" id="PF01529"/>
    </source>
</evidence>
<dbReference type="InterPro" id="IPR001594">
    <property type="entry name" value="Palmitoyltrfase_DHHC"/>
</dbReference>
<dbReference type="EMBL" id="CT868097">
    <property type="protein sequence ID" value="CAK71709.1"/>
    <property type="molecule type" value="Genomic_DNA"/>
</dbReference>
<dbReference type="GO" id="GO:0006612">
    <property type="term" value="P:protein targeting to membrane"/>
    <property type="evidence" value="ECO:0000318"/>
    <property type="project" value="GO_Central"/>
</dbReference>
<sequence>MILQQFKIQVISGFNCSVLNNQNGFLFMDESKSINQKSDAKNYKQIQLYVYFLLFKIKDRINEKEKFKNKYNKEPLVIQLFEFLLKNLKQNQAYYCKVKQFLKIIIQVIQESIFRQLFMDKQQIYSFRISILMLDQVEKIFNVRNSSRLLFINQYQNTLQRWNSIDLSFFYIYPFLSVQMLQKRMKGMQKLNYFEQMQELTSISQNNDDELNSTCQSIQVPGFKRHFGNNLTLFHIWGEPLITIGPHWPLTLCMIISFGGASYLLIYEIAIRKGLYVYYFSIFIAALQMLSYLITALKNPGIVTSTREYKGILQCIVCNNPRNIGSLYHCEDCDVCISGFDHHCPWTGKCIGRGNIGSFYIFVTMIPIYIVYFVIVSLL</sequence>
<dbReference type="Proteomes" id="UP000000600">
    <property type="component" value="Unassembled WGS sequence"/>
</dbReference>
<dbReference type="InterPro" id="IPR039859">
    <property type="entry name" value="PFA4/ZDH16/20/ERF2-like"/>
</dbReference>
<evidence type="ECO:0000256" key="8">
    <source>
        <dbReference type="RuleBase" id="RU079119"/>
    </source>
</evidence>
<dbReference type="PANTHER" id="PTHR22883:SF23">
    <property type="entry name" value="PALMITOYLTRANSFERASE ZDHHC6"/>
    <property type="match status" value="1"/>
</dbReference>
<evidence type="ECO:0000256" key="3">
    <source>
        <dbReference type="ARBA" id="ARBA00022692"/>
    </source>
</evidence>
<evidence type="ECO:0000256" key="6">
    <source>
        <dbReference type="ARBA" id="ARBA00023315"/>
    </source>
</evidence>
<evidence type="ECO:0000256" key="1">
    <source>
        <dbReference type="ARBA" id="ARBA00004141"/>
    </source>
</evidence>
<dbReference type="GO" id="GO:0019706">
    <property type="term" value="F:protein-cysteine S-palmitoyltransferase activity"/>
    <property type="evidence" value="ECO:0000318"/>
    <property type="project" value="GO_Central"/>
</dbReference>
<dbReference type="PROSITE" id="PS50216">
    <property type="entry name" value="DHHC"/>
    <property type="match status" value="1"/>
</dbReference>
<dbReference type="AlphaFoldDB" id="A0CLP2"/>
<dbReference type="GO" id="GO:0005783">
    <property type="term" value="C:endoplasmic reticulum"/>
    <property type="evidence" value="ECO:0000318"/>
    <property type="project" value="GO_Central"/>
</dbReference>
<dbReference type="GO" id="GO:0016020">
    <property type="term" value="C:membrane"/>
    <property type="evidence" value="ECO:0007669"/>
    <property type="project" value="UniProtKB-SubCell"/>
</dbReference>
<keyword evidence="4 8" id="KW-1133">Transmembrane helix</keyword>
<dbReference type="EC" id="2.3.1.225" evidence="8"/>
<dbReference type="eggNOG" id="KOG0509">
    <property type="taxonomic scope" value="Eukaryota"/>
</dbReference>
<dbReference type="InParanoid" id="A0CLP2"/>
<proteinExistence type="inferred from homology"/>
<comment type="domain">
    <text evidence="8">The DHHC domain is required for palmitoyltransferase activity.</text>
</comment>
<keyword evidence="5 8" id="KW-0472">Membrane</keyword>
<comment type="catalytic activity">
    <reaction evidence="8">
        <text>L-cysteinyl-[protein] + hexadecanoyl-CoA = S-hexadecanoyl-L-cysteinyl-[protein] + CoA</text>
        <dbReference type="Rhea" id="RHEA:36683"/>
        <dbReference type="Rhea" id="RHEA-COMP:10131"/>
        <dbReference type="Rhea" id="RHEA-COMP:11032"/>
        <dbReference type="ChEBI" id="CHEBI:29950"/>
        <dbReference type="ChEBI" id="CHEBI:57287"/>
        <dbReference type="ChEBI" id="CHEBI:57379"/>
        <dbReference type="ChEBI" id="CHEBI:74151"/>
        <dbReference type="EC" id="2.3.1.225"/>
    </reaction>
</comment>
<accession>A0CLP2</accession>
<evidence type="ECO:0000313" key="10">
    <source>
        <dbReference type="EMBL" id="CAK71709.1"/>
    </source>
</evidence>
<dbReference type="GeneID" id="5024891"/>
<feature type="transmembrane region" description="Helical" evidence="8">
    <location>
        <begin position="250"/>
        <end position="270"/>
    </location>
</feature>
<name>A0CLP2_PARTE</name>
<evidence type="ECO:0000313" key="11">
    <source>
        <dbReference type="Proteomes" id="UP000000600"/>
    </source>
</evidence>
<evidence type="ECO:0000256" key="5">
    <source>
        <dbReference type="ARBA" id="ARBA00023136"/>
    </source>
</evidence>
<protein>
    <recommendedName>
        <fullName evidence="8">Palmitoyltransferase</fullName>
        <ecNumber evidence="8">2.3.1.225</ecNumber>
    </recommendedName>
</protein>
<gene>
    <name evidence="10" type="ORF">GSPATT00008258001</name>
</gene>
<feature type="transmembrane region" description="Helical" evidence="8">
    <location>
        <begin position="359"/>
        <end position="378"/>
    </location>
</feature>
<comment type="subcellular location">
    <subcellularLocation>
        <location evidence="1">Membrane</location>
        <topology evidence="1">Multi-pass membrane protein</topology>
    </subcellularLocation>
</comment>
<feature type="transmembrane region" description="Helical" evidence="8">
    <location>
        <begin position="276"/>
        <end position="297"/>
    </location>
</feature>
<keyword evidence="2 8" id="KW-0808">Transferase</keyword>
<evidence type="ECO:0000256" key="4">
    <source>
        <dbReference type="ARBA" id="ARBA00022989"/>
    </source>
</evidence>
<keyword evidence="11" id="KW-1185">Reference proteome</keyword>
<organism evidence="10 11">
    <name type="scientific">Paramecium tetraurelia</name>
    <dbReference type="NCBI Taxonomy" id="5888"/>
    <lineage>
        <taxon>Eukaryota</taxon>
        <taxon>Sar</taxon>
        <taxon>Alveolata</taxon>
        <taxon>Ciliophora</taxon>
        <taxon>Intramacronucleata</taxon>
        <taxon>Oligohymenophorea</taxon>
        <taxon>Peniculida</taxon>
        <taxon>Parameciidae</taxon>
        <taxon>Paramecium</taxon>
    </lineage>
</organism>
<dbReference type="PANTHER" id="PTHR22883">
    <property type="entry name" value="ZINC FINGER DHHC DOMAIN CONTAINING PROTEIN"/>
    <property type="match status" value="1"/>
</dbReference>
<dbReference type="RefSeq" id="XP_001439106.1">
    <property type="nucleotide sequence ID" value="XM_001439069.1"/>
</dbReference>
<evidence type="ECO:0000256" key="2">
    <source>
        <dbReference type="ARBA" id="ARBA00022679"/>
    </source>
</evidence>